<organism evidence="3 4">
    <name type="scientific">Aaosphaeria arxii CBS 175.79</name>
    <dbReference type="NCBI Taxonomy" id="1450172"/>
    <lineage>
        <taxon>Eukaryota</taxon>
        <taxon>Fungi</taxon>
        <taxon>Dikarya</taxon>
        <taxon>Ascomycota</taxon>
        <taxon>Pezizomycotina</taxon>
        <taxon>Dothideomycetes</taxon>
        <taxon>Pleosporomycetidae</taxon>
        <taxon>Pleosporales</taxon>
        <taxon>Pleosporales incertae sedis</taxon>
        <taxon>Aaosphaeria</taxon>
    </lineage>
</organism>
<dbReference type="AlphaFoldDB" id="A0A6A5XMG0"/>
<dbReference type="EMBL" id="ML978070">
    <property type="protein sequence ID" value="KAF2014133.1"/>
    <property type="molecule type" value="Genomic_DNA"/>
</dbReference>
<feature type="region of interest" description="Disordered" evidence="1">
    <location>
        <begin position="187"/>
        <end position="220"/>
    </location>
</feature>
<evidence type="ECO:0000256" key="2">
    <source>
        <dbReference type="SAM" id="Phobius"/>
    </source>
</evidence>
<feature type="region of interest" description="Disordered" evidence="1">
    <location>
        <begin position="130"/>
        <end position="168"/>
    </location>
</feature>
<reference evidence="3" key="1">
    <citation type="journal article" date="2020" name="Stud. Mycol.">
        <title>101 Dothideomycetes genomes: a test case for predicting lifestyles and emergence of pathogens.</title>
        <authorList>
            <person name="Haridas S."/>
            <person name="Albert R."/>
            <person name="Binder M."/>
            <person name="Bloem J."/>
            <person name="Labutti K."/>
            <person name="Salamov A."/>
            <person name="Andreopoulos B."/>
            <person name="Baker S."/>
            <person name="Barry K."/>
            <person name="Bills G."/>
            <person name="Bluhm B."/>
            <person name="Cannon C."/>
            <person name="Castanera R."/>
            <person name="Culley D."/>
            <person name="Daum C."/>
            <person name="Ezra D."/>
            <person name="Gonzalez J."/>
            <person name="Henrissat B."/>
            <person name="Kuo A."/>
            <person name="Liang C."/>
            <person name="Lipzen A."/>
            <person name="Lutzoni F."/>
            <person name="Magnuson J."/>
            <person name="Mondo S."/>
            <person name="Nolan M."/>
            <person name="Ohm R."/>
            <person name="Pangilinan J."/>
            <person name="Park H.-J."/>
            <person name="Ramirez L."/>
            <person name="Alfaro M."/>
            <person name="Sun H."/>
            <person name="Tritt A."/>
            <person name="Yoshinaga Y."/>
            <person name="Zwiers L.-H."/>
            <person name="Turgeon B."/>
            <person name="Goodwin S."/>
            <person name="Spatafora J."/>
            <person name="Crous P."/>
            <person name="Grigoriev I."/>
        </authorList>
    </citation>
    <scope>NUCLEOTIDE SEQUENCE</scope>
    <source>
        <strain evidence="3">CBS 175.79</strain>
    </source>
</reference>
<protein>
    <submittedName>
        <fullName evidence="3">Uncharacterized protein</fullName>
    </submittedName>
</protein>
<proteinExistence type="predicted"/>
<dbReference type="Proteomes" id="UP000799778">
    <property type="component" value="Unassembled WGS sequence"/>
</dbReference>
<dbReference type="RefSeq" id="XP_033382472.1">
    <property type="nucleotide sequence ID" value="XM_033525949.1"/>
</dbReference>
<dbReference type="GeneID" id="54283346"/>
<keyword evidence="2" id="KW-0812">Transmembrane</keyword>
<evidence type="ECO:0000256" key="1">
    <source>
        <dbReference type="SAM" id="MobiDB-lite"/>
    </source>
</evidence>
<sequence>MSPILTEIPKFTLLPSTHTLANPTFFESGVVSASPSVGLTMSESQKHDMYQTADRHLALVVGCILCSAALALVMILFCLRWRKRRTVRFQDPPRRKNMKLFDTSSVVDGVKTWLKETWDGFKAADRPPFQSRARVPSHQVLSQGRPVHGHQPRGSRVIPQNPKSTATTTRAKHIPLQVLYPGIETGEGLDPSIISPTTSQVQGQGPSAEQGTAPNGPTNL</sequence>
<keyword evidence="4" id="KW-1185">Reference proteome</keyword>
<evidence type="ECO:0000313" key="3">
    <source>
        <dbReference type="EMBL" id="KAF2014133.1"/>
    </source>
</evidence>
<gene>
    <name evidence="3" type="ORF">BU24DRAFT_409900</name>
</gene>
<evidence type="ECO:0000313" key="4">
    <source>
        <dbReference type="Proteomes" id="UP000799778"/>
    </source>
</evidence>
<feature type="compositionally biased region" description="Polar residues" evidence="1">
    <location>
        <begin position="194"/>
        <end position="220"/>
    </location>
</feature>
<keyword evidence="2" id="KW-1133">Transmembrane helix</keyword>
<feature type="transmembrane region" description="Helical" evidence="2">
    <location>
        <begin position="57"/>
        <end position="79"/>
    </location>
</feature>
<name>A0A6A5XMG0_9PLEO</name>
<keyword evidence="2" id="KW-0472">Membrane</keyword>
<accession>A0A6A5XMG0</accession>